<dbReference type="EMBL" id="LAZR01009863">
    <property type="protein sequence ID" value="KKM70181.1"/>
    <property type="molecule type" value="Genomic_DNA"/>
</dbReference>
<gene>
    <name evidence="2" type="ORF">LCGC14_1443310</name>
</gene>
<name>A0A0F9K681_9ZZZZ</name>
<comment type="caution">
    <text evidence="2">The sequence shown here is derived from an EMBL/GenBank/DDBJ whole genome shotgun (WGS) entry which is preliminary data.</text>
</comment>
<sequence length="735" mass="84382">MMVSMFKKLTLSTEKGMKRVFFFFLLMVPFFSFSQEVRATIGKIPDHYKEKLEIGLRHALINTEMGSVLHGNKPICSEGIRVKNSLISLYTRNDKDSLYLKSLCEILQSLKVGYKGNFLIKISEREDFGFHEFLFINKSAFLRTVNENITLFQYILGPDVTAIKLLNKLLDPKESTHSILKDNCVLIGIVLGFGPQNSLVGSREELLSSNLFYERLEPLLREKNKRSMLQNQKSLPSFGYSSLQEEYTNLKKNFFLSTEFKEKGFPSIPTFGCQDSAESCAILKDFVQARENTRKLLDSSHFLKDFMQKSEIEIPSFDHLKKVTNNSLDENTIAKIIACLYEKFCLVNPSFHDKIWQEAFMEGLEAKSPSLPLKEYYKLLLETEEAKKAYLNNVNLDQVNAFFQEFQKRSDLVCVIPGKIYYKVLEEGQGSTSLIPQMRISLSYSLEDIPNEKTLFGCYDKVPLENLVSGVSLGLLGMKIGERREIWVHPEYAYGSTYDLDRYKPNVGLHTKIELLQAEYCSDLKNDISSNTLVCKKINHPENELRNRYEELKKKAGFFYGKAVGSLLQYGIDLKVVSKILKEKKKPQKLSLEEENMISSFYLSLYEKQKVEDNLQAQKQILLVPSSAKRIQKSKLYVECLKKGEGPVIKKDQIIEIRCCLKNHRGMILHQFLSTVDLKNSIKAFQLALPSQKVGSKVRLYIHPDFGFKECSKPYGDVFLIGEVEIISTKIVKTR</sequence>
<protein>
    <recommendedName>
        <fullName evidence="1">PPIase FKBP-type domain-containing protein</fullName>
    </recommendedName>
</protein>
<feature type="domain" description="PPIase FKBP-type" evidence="1">
    <location>
        <begin position="465"/>
        <end position="519"/>
    </location>
</feature>
<dbReference type="PROSITE" id="PS50059">
    <property type="entry name" value="FKBP_PPIASE"/>
    <property type="match status" value="1"/>
</dbReference>
<reference evidence="2" key="1">
    <citation type="journal article" date="2015" name="Nature">
        <title>Complex archaea that bridge the gap between prokaryotes and eukaryotes.</title>
        <authorList>
            <person name="Spang A."/>
            <person name="Saw J.H."/>
            <person name="Jorgensen S.L."/>
            <person name="Zaremba-Niedzwiedzka K."/>
            <person name="Martijn J."/>
            <person name="Lind A.E."/>
            <person name="van Eijk R."/>
            <person name="Schleper C."/>
            <person name="Guy L."/>
            <person name="Ettema T.J."/>
        </authorList>
    </citation>
    <scope>NUCLEOTIDE SEQUENCE</scope>
</reference>
<dbReference type="GO" id="GO:0003755">
    <property type="term" value="F:peptidyl-prolyl cis-trans isomerase activity"/>
    <property type="evidence" value="ECO:0007669"/>
    <property type="project" value="InterPro"/>
</dbReference>
<dbReference type="SUPFAM" id="SSF54534">
    <property type="entry name" value="FKBP-like"/>
    <property type="match status" value="2"/>
</dbReference>
<dbReference type="Pfam" id="PF00254">
    <property type="entry name" value="FKBP_C"/>
    <property type="match status" value="1"/>
</dbReference>
<evidence type="ECO:0000313" key="2">
    <source>
        <dbReference type="EMBL" id="KKM70181.1"/>
    </source>
</evidence>
<dbReference type="AlphaFoldDB" id="A0A0F9K681"/>
<dbReference type="InterPro" id="IPR046357">
    <property type="entry name" value="PPIase_dom_sf"/>
</dbReference>
<proteinExistence type="predicted"/>
<dbReference type="InterPro" id="IPR001179">
    <property type="entry name" value="PPIase_FKBP_dom"/>
</dbReference>
<dbReference type="Gene3D" id="3.10.50.40">
    <property type="match status" value="2"/>
</dbReference>
<organism evidence="2">
    <name type="scientific">marine sediment metagenome</name>
    <dbReference type="NCBI Taxonomy" id="412755"/>
    <lineage>
        <taxon>unclassified sequences</taxon>
        <taxon>metagenomes</taxon>
        <taxon>ecological metagenomes</taxon>
    </lineage>
</organism>
<evidence type="ECO:0000259" key="1">
    <source>
        <dbReference type="PROSITE" id="PS50059"/>
    </source>
</evidence>
<accession>A0A0F9K681</accession>